<name>A0ABV0QU02_9TELE</name>
<evidence type="ECO:0000313" key="1">
    <source>
        <dbReference type="EMBL" id="MEQ2199295.1"/>
    </source>
</evidence>
<keyword evidence="2" id="KW-1185">Reference proteome</keyword>
<accession>A0ABV0QU02</accession>
<gene>
    <name evidence="1" type="ORF">XENOCAPTIV_004109</name>
</gene>
<evidence type="ECO:0000313" key="2">
    <source>
        <dbReference type="Proteomes" id="UP001434883"/>
    </source>
</evidence>
<comment type="caution">
    <text evidence="1">The sequence shown here is derived from an EMBL/GenBank/DDBJ whole genome shotgun (WGS) entry which is preliminary data.</text>
</comment>
<proteinExistence type="predicted"/>
<dbReference type="Proteomes" id="UP001434883">
    <property type="component" value="Unassembled WGS sequence"/>
</dbReference>
<reference evidence="1 2" key="1">
    <citation type="submission" date="2021-06" db="EMBL/GenBank/DDBJ databases">
        <authorList>
            <person name="Palmer J.M."/>
        </authorList>
    </citation>
    <scope>NUCLEOTIDE SEQUENCE [LARGE SCALE GENOMIC DNA]</scope>
    <source>
        <strain evidence="1 2">XC_2019</strain>
        <tissue evidence="1">Muscle</tissue>
    </source>
</reference>
<protein>
    <submittedName>
        <fullName evidence="1">Uncharacterized protein</fullName>
    </submittedName>
</protein>
<sequence>MQMTLKSGLCSLFPVYYIHFKQIPNTMNGTVYLLESSMMIKEQIKHFYWILRKLSRLLSFQESKILLLMLKKILQRFCETQSYFCNILLISLPVLTKLNQVLTKLLKDPANVLFSQNLVKGLFYFT</sequence>
<dbReference type="EMBL" id="JAHRIN010025223">
    <property type="protein sequence ID" value="MEQ2199295.1"/>
    <property type="molecule type" value="Genomic_DNA"/>
</dbReference>
<organism evidence="1 2">
    <name type="scientific">Xenoophorus captivus</name>
    <dbReference type="NCBI Taxonomy" id="1517983"/>
    <lineage>
        <taxon>Eukaryota</taxon>
        <taxon>Metazoa</taxon>
        <taxon>Chordata</taxon>
        <taxon>Craniata</taxon>
        <taxon>Vertebrata</taxon>
        <taxon>Euteleostomi</taxon>
        <taxon>Actinopterygii</taxon>
        <taxon>Neopterygii</taxon>
        <taxon>Teleostei</taxon>
        <taxon>Neoteleostei</taxon>
        <taxon>Acanthomorphata</taxon>
        <taxon>Ovalentaria</taxon>
        <taxon>Atherinomorphae</taxon>
        <taxon>Cyprinodontiformes</taxon>
        <taxon>Goodeidae</taxon>
        <taxon>Xenoophorus</taxon>
    </lineage>
</organism>